<dbReference type="InterPro" id="IPR002083">
    <property type="entry name" value="MATH/TRAF_dom"/>
</dbReference>
<comment type="caution">
    <text evidence="3">The sequence shown here is derived from an EMBL/GenBank/DDBJ whole genome shotgun (WGS) entry which is preliminary data.</text>
</comment>
<feature type="coiled-coil region" evidence="1">
    <location>
        <begin position="45"/>
        <end position="104"/>
    </location>
</feature>
<keyword evidence="4" id="KW-1185">Reference proteome</keyword>
<dbReference type="EMBL" id="BTSY01000005">
    <property type="protein sequence ID" value="GMT29014.1"/>
    <property type="molecule type" value="Genomic_DNA"/>
</dbReference>
<dbReference type="PROSITE" id="PS50144">
    <property type="entry name" value="MATH"/>
    <property type="match status" value="1"/>
</dbReference>
<dbReference type="Pfam" id="PF22486">
    <property type="entry name" value="MATH_2"/>
    <property type="match status" value="1"/>
</dbReference>
<dbReference type="SUPFAM" id="SSF49599">
    <property type="entry name" value="TRAF domain-like"/>
    <property type="match status" value="1"/>
</dbReference>
<dbReference type="Proteomes" id="UP001432322">
    <property type="component" value="Unassembled WGS sequence"/>
</dbReference>
<protein>
    <recommendedName>
        <fullName evidence="2">MATH domain-containing protein</fullName>
    </recommendedName>
</protein>
<reference evidence="3" key="1">
    <citation type="submission" date="2023-10" db="EMBL/GenBank/DDBJ databases">
        <title>Genome assembly of Pristionchus species.</title>
        <authorList>
            <person name="Yoshida K."/>
            <person name="Sommer R.J."/>
        </authorList>
    </citation>
    <scope>NUCLEOTIDE SEQUENCE</scope>
    <source>
        <strain evidence="3">RS5133</strain>
    </source>
</reference>
<gene>
    <name evidence="3" type="ORF">PFISCL1PPCAC_20311</name>
</gene>
<dbReference type="AlphaFoldDB" id="A0AAV5WAJ6"/>
<organism evidence="3 4">
    <name type="scientific">Pristionchus fissidentatus</name>
    <dbReference type="NCBI Taxonomy" id="1538716"/>
    <lineage>
        <taxon>Eukaryota</taxon>
        <taxon>Metazoa</taxon>
        <taxon>Ecdysozoa</taxon>
        <taxon>Nematoda</taxon>
        <taxon>Chromadorea</taxon>
        <taxon>Rhabditida</taxon>
        <taxon>Rhabditina</taxon>
        <taxon>Diplogasteromorpha</taxon>
        <taxon>Diplogasteroidea</taxon>
        <taxon>Neodiplogasteridae</taxon>
        <taxon>Pristionchus</taxon>
    </lineage>
</organism>
<evidence type="ECO:0000313" key="4">
    <source>
        <dbReference type="Proteomes" id="UP001432322"/>
    </source>
</evidence>
<evidence type="ECO:0000256" key="1">
    <source>
        <dbReference type="SAM" id="Coils"/>
    </source>
</evidence>
<evidence type="ECO:0000313" key="3">
    <source>
        <dbReference type="EMBL" id="GMT29014.1"/>
    </source>
</evidence>
<dbReference type="Gene3D" id="2.60.210.10">
    <property type="entry name" value="Apoptosis, Tumor Necrosis Factor Receptor Associated Protein 2, Chain A"/>
    <property type="match status" value="1"/>
</dbReference>
<feature type="domain" description="MATH" evidence="2">
    <location>
        <begin position="207"/>
        <end position="333"/>
    </location>
</feature>
<name>A0AAV5WAJ6_9BILA</name>
<sequence>MYELTDIVQKVLLAIRTDGGAVRHPTLDSGDKSMSLESVATTAVIKKLEKELDSSREEMNRYKSELESSSESFKVVIALKNNKLQQLEKELESSREEMKGWKNVMNENDRQIIRLELALEWSKMELTECKEEVATKSDLIATKRLKIGVLQMDSESIKGELELCKEEVKRKSDTIKIKDEKIAELAKSLGAVQKITTPMGSIDQCHKETIRATFTGISRLTSEDCFSGSMGSAGSFWAISISRHYEGRKKYLSVDLWIVPPYNQLIPSNMVYYRMNLFSHNGSKPAHSTQWDTSRYDRNATAWGSTTFISFEDLFKSSNEFVKKDSIMIAIDFIPFPGF</sequence>
<keyword evidence="1" id="KW-0175">Coiled coil</keyword>
<dbReference type="CDD" id="cd00121">
    <property type="entry name" value="MATH"/>
    <property type="match status" value="1"/>
</dbReference>
<accession>A0AAV5WAJ6</accession>
<proteinExistence type="predicted"/>
<dbReference type="InterPro" id="IPR008974">
    <property type="entry name" value="TRAF-like"/>
</dbReference>
<evidence type="ECO:0000259" key="2">
    <source>
        <dbReference type="PROSITE" id="PS50144"/>
    </source>
</evidence>